<feature type="region of interest" description="Disordered" evidence="2">
    <location>
        <begin position="749"/>
        <end position="785"/>
    </location>
</feature>
<feature type="transmembrane region" description="Helical" evidence="3">
    <location>
        <begin position="1203"/>
        <end position="1230"/>
    </location>
</feature>
<feature type="compositionally biased region" description="Low complexity" evidence="2">
    <location>
        <begin position="551"/>
        <end position="564"/>
    </location>
</feature>
<reference evidence="6 7" key="1">
    <citation type="submission" date="2019-10" db="EMBL/GenBank/DDBJ databases">
        <title>Draft whole-genome sequence of the purple nonsulfur photosynthetic bacterium Roseospira navarrensis DSM 15114.</title>
        <authorList>
            <person name="Kyndt J.A."/>
            <person name="Meyer T.E."/>
        </authorList>
    </citation>
    <scope>NUCLEOTIDE SEQUENCE [LARGE SCALE GENOMIC DNA]</scope>
    <source>
        <strain evidence="6 7">DSM 15114</strain>
    </source>
</reference>
<dbReference type="OrthoDB" id="7387101at2"/>
<feature type="compositionally biased region" description="Basic and acidic residues" evidence="2">
    <location>
        <begin position="577"/>
        <end position="589"/>
    </location>
</feature>
<sequence>AQTAPLQRQEEEEEAAQTAPLQRQEEEEAAQTAPLQREAEEEEEPLQTQARTHRRARVSRRFESDLGVLRRSGGAPLPDPLRSFFEPRFGRDFGSVRVHTGPKAHALASAVRARAFTVGPHIVFGPGQFQPGGEAGRRLIAHELTHVLQQKGGLHRVQREIETHAATATAAARGLQDRPSLDALLARFGLDGPEAAPPAILTIVTELLRRTLLDGRQAAELAVFDEDAATAAALRRTIETPEYRLVLEARRTGATQETAWSLHRVAPEQTLFARRQRVPGGGAPDPSLPPLDEARLALTLPTGAAYAEDPAVAPPPPAPTEAGTRPATDREAAGGMLGADPPVRASAPSPTPPVESEALAAVDAGAAEAQADQDTGADAASGARAGSDDPQQVRPPIDEAPGTEAVPDEPEPDAPADVQRKAEAGGAGGTLAPGLAREVAAVTGGGGRPLAHPVRRFMEQRLGADLGRVRLHDDARAHQLARALRARAFTRGEHIVLRQDNDTDPQAGGGLRLLAHELSHLLQQRRDALRPQGDRIQRQDEDCPPPDPVPEVEVAPSPASPAEDPAFRQAKGRVKNRAADQARHGDGADKSAVANAAAEVTEAENRLHGQTDQVGTMDAQAQNPPAFDKQAFVQKVLDEVAKTAPATMDAFLKWAKQGKAAGVKSAVTTEVGTAQEKSQGPLAEAAEADPGPGQSPRQPGTLTIEPPGPEPGSVRADRAMPPQRTDSEIDMRADTVRTQNILKEACVTRDFMDKHDDPELKSAASMQDSVEESAAASPQQFRTEEKDILAKSRAGASAKGREGVTGLFADRDASFGAVGDTQLQTKDENQAKRDAASAKIDTLFKATQTKVTTRLTKLETDVNTAFDTGANAAVKKFERDMDAEAKRHKKSWLETLADWLFDPPPKEQKDFYEAGRKVFIADMRLVIEDVAKIVETGLADARKLVETGKTEVQAFIDGLGSELEDFKQQQSEQLNDKFRSLESTIDQKQGALVKGLAQRYVKALEAAQAAEQRIREAHKNLLEKAADVYTAVKDAVVGWIAQLSAVVGGAARKIIHDPGKFLRNLGAGVVQGFTMFMENIGENIKNGVVSWLTGNLGSGGIQVPTSFDAKGLIGFLLDLVGLGVANIKTIARKVFGRTVVAAIEKGMAGAEKIKAIFDILSAEGPSGLFKYLQGEFARMKDEVMGGIGKALAESLVVAGIKKVLGIVSGLVSGGVGTVVTIVATIVDVVLWLRDNAAQIAELVGTIASMAKAVFDGQVAALASAINGVLIRLLPLVLGFVGALVGIAGAIRKIQKIFKAIRKPATKAITALFRRFKALADKLLKKLRKKKGKGKGKDKKLSPTVVRRKLVEALEKPSRQEDPAKALAETRQLAASLKAKYQPQLKKGTIRITIQDKTAEAVARDNDIDLEVALSPGTHVERKTKVKLVSPMPVSVVRFLDKSHKSAWYQDEYHRQLRDQEAGINAILVEDWKKNRKDFDNGGRDSSSATEQRKFREQFEKKMLGEELKAAKKELKAQGIPADQIPDEALKLAEQRTAKFMKENVALHDPDQVAGGSPDAIKRMGLKRINSSIGSQWRTRVGILDKDTDQFLKQNGDPKTNMNVKLKAG</sequence>
<dbReference type="Proteomes" id="UP000434582">
    <property type="component" value="Unassembled WGS sequence"/>
</dbReference>
<feature type="compositionally biased region" description="Basic and acidic residues" evidence="2">
    <location>
        <begin position="749"/>
        <end position="760"/>
    </location>
</feature>
<feature type="domain" description="eCIS core" evidence="4">
    <location>
        <begin position="76"/>
        <end position="153"/>
    </location>
</feature>
<feature type="compositionally biased region" description="Polar residues" evidence="2">
    <location>
        <begin position="1590"/>
        <end position="1602"/>
    </location>
</feature>
<organism evidence="6 7">
    <name type="scientific">Roseospira navarrensis</name>
    <dbReference type="NCBI Taxonomy" id="140058"/>
    <lineage>
        <taxon>Bacteria</taxon>
        <taxon>Pseudomonadati</taxon>
        <taxon>Pseudomonadota</taxon>
        <taxon>Alphaproteobacteria</taxon>
        <taxon>Rhodospirillales</taxon>
        <taxon>Rhodospirillaceae</taxon>
        <taxon>Roseospira</taxon>
    </lineage>
</organism>
<comment type="caution">
    <text evidence="6">The sequence shown here is derived from an EMBL/GenBank/DDBJ whole genome shotgun (WGS) entry which is preliminary data.</text>
</comment>
<feature type="domain" description="Novel toxin 15" evidence="5">
    <location>
        <begin position="1448"/>
        <end position="1605"/>
    </location>
</feature>
<feature type="region of interest" description="Disordered" evidence="2">
    <location>
        <begin position="532"/>
        <end position="604"/>
    </location>
</feature>
<keyword evidence="3" id="KW-0472">Membrane</keyword>
<evidence type="ECO:0000256" key="1">
    <source>
        <dbReference type="SAM" id="Coils"/>
    </source>
</evidence>
<dbReference type="InterPro" id="IPR028949">
    <property type="entry name" value="Ntox15"/>
</dbReference>
<feature type="transmembrane region" description="Helical" evidence="3">
    <location>
        <begin position="1268"/>
        <end position="1290"/>
    </location>
</feature>
<feature type="region of interest" description="Disordered" evidence="2">
    <location>
        <begin position="307"/>
        <end position="432"/>
    </location>
</feature>
<feature type="region of interest" description="Disordered" evidence="2">
    <location>
        <begin position="1589"/>
        <end position="1608"/>
    </location>
</feature>
<feature type="non-terminal residue" evidence="6">
    <location>
        <position position="1"/>
    </location>
</feature>
<dbReference type="Pfam" id="PF13699">
    <property type="entry name" value="eCIS_core"/>
    <property type="match status" value="2"/>
</dbReference>
<feature type="region of interest" description="Disordered" evidence="2">
    <location>
        <begin position="1"/>
        <end position="58"/>
    </location>
</feature>
<dbReference type="EMBL" id="WIVE01000039">
    <property type="protein sequence ID" value="MQX37344.1"/>
    <property type="molecule type" value="Genomic_DNA"/>
</dbReference>
<keyword evidence="3" id="KW-0812">Transmembrane</keyword>
<evidence type="ECO:0000313" key="7">
    <source>
        <dbReference type="Proteomes" id="UP000434582"/>
    </source>
</evidence>
<proteinExistence type="predicted"/>
<feature type="domain" description="eCIS core" evidence="4">
    <location>
        <begin position="449"/>
        <end position="526"/>
    </location>
</feature>
<evidence type="ECO:0000259" key="4">
    <source>
        <dbReference type="Pfam" id="PF13699"/>
    </source>
</evidence>
<keyword evidence="3" id="KW-1133">Transmembrane helix</keyword>
<gene>
    <name evidence="6" type="ORF">GHC57_12520</name>
</gene>
<dbReference type="Pfam" id="PF15604">
    <property type="entry name" value="Ntox15"/>
    <property type="match status" value="1"/>
</dbReference>
<evidence type="ECO:0000256" key="3">
    <source>
        <dbReference type="SAM" id="Phobius"/>
    </source>
</evidence>
<evidence type="ECO:0000313" key="6">
    <source>
        <dbReference type="EMBL" id="MQX37344.1"/>
    </source>
</evidence>
<accession>A0A7X2D3F8</accession>
<feature type="coiled-coil region" evidence="1">
    <location>
        <begin position="993"/>
        <end position="1027"/>
    </location>
</feature>
<feature type="region of interest" description="Disordered" evidence="2">
    <location>
        <begin position="671"/>
        <end position="726"/>
    </location>
</feature>
<name>A0A7X2D3F8_9PROT</name>
<feature type="compositionally biased region" description="Basic and acidic residues" evidence="2">
    <location>
        <begin position="532"/>
        <end position="541"/>
    </location>
</feature>
<dbReference type="InterPro" id="IPR025295">
    <property type="entry name" value="eCIS_core_dom"/>
</dbReference>
<feature type="compositionally biased region" description="Low complexity" evidence="2">
    <location>
        <begin position="358"/>
        <end position="389"/>
    </location>
</feature>
<dbReference type="RefSeq" id="WP_153344727.1">
    <property type="nucleotide sequence ID" value="NZ_WIVE01000039.1"/>
</dbReference>
<keyword evidence="1" id="KW-0175">Coiled coil</keyword>
<evidence type="ECO:0000259" key="5">
    <source>
        <dbReference type="Pfam" id="PF15604"/>
    </source>
</evidence>
<evidence type="ECO:0000256" key="2">
    <source>
        <dbReference type="SAM" id="MobiDB-lite"/>
    </source>
</evidence>
<keyword evidence="7" id="KW-1185">Reference proteome</keyword>
<protein>
    <submittedName>
        <fullName evidence="6">DUF4157 domain-containing protein</fullName>
    </submittedName>
</protein>